<dbReference type="InParanoid" id="T1I710"/>
<sequence>MAPRILCIFCVPYWHAHGSYSYFRNGTDCIMEHLVRLVREGAYTQMQRSGNNFDPELYVGSFVNRYGHRNL</sequence>
<proteinExistence type="predicted"/>
<evidence type="ECO:0000313" key="2">
    <source>
        <dbReference type="Proteomes" id="UP000015103"/>
    </source>
</evidence>
<reference evidence="1" key="1">
    <citation type="submission" date="2015-05" db="UniProtKB">
        <authorList>
            <consortium name="EnsemblMetazoa"/>
        </authorList>
    </citation>
    <scope>IDENTIFICATION</scope>
</reference>
<organism evidence="1 2">
    <name type="scientific">Rhodnius prolixus</name>
    <name type="common">Triatomid bug</name>
    <dbReference type="NCBI Taxonomy" id="13249"/>
    <lineage>
        <taxon>Eukaryota</taxon>
        <taxon>Metazoa</taxon>
        <taxon>Ecdysozoa</taxon>
        <taxon>Arthropoda</taxon>
        <taxon>Hexapoda</taxon>
        <taxon>Insecta</taxon>
        <taxon>Pterygota</taxon>
        <taxon>Neoptera</taxon>
        <taxon>Paraneoptera</taxon>
        <taxon>Hemiptera</taxon>
        <taxon>Heteroptera</taxon>
        <taxon>Panheteroptera</taxon>
        <taxon>Cimicomorpha</taxon>
        <taxon>Reduviidae</taxon>
        <taxon>Triatominae</taxon>
        <taxon>Rhodnius</taxon>
    </lineage>
</organism>
<dbReference type="EMBL" id="ACPB03007035">
    <property type="status" value="NOT_ANNOTATED_CDS"/>
    <property type="molecule type" value="Genomic_DNA"/>
</dbReference>
<keyword evidence="2" id="KW-1185">Reference proteome</keyword>
<dbReference type="HOGENOM" id="CLU_2743183_0_0_1"/>
<dbReference type="AlphaFoldDB" id="T1I710"/>
<dbReference type="EnsemblMetazoa" id="RPRC012082-RA">
    <property type="protein sequence ID" value="RPRC012082-PA"/>
    <property type="gene ID" value="RPRC012082"/>
</dbReference>
<evidence type="ECO:0000313" key="1">
    <source>
        <dbReference type="EnsemblMetazoa" id="RPRC012082-PA"/>
    </source>
</evidence>
<accession>T1I710</accession>
<name>T1I710_RHOPR</name>
<dbReference type="VEuPathDB" id="VectorBase:RPRC012082"/>
<dbReference type="Proteomes" id="UP000015103">
    <property type="component" value="Unassembled WGS sequence"/>
</dbReference>
<protein>
    <submittedName>
        <fullName evidence="1">Uncharacterized protein</fullName>
    </submittedName>
</protein>